<keyword evidence="3" id="KW-1185">Reference proteome</keyword>
<feature type="compositionally biased region" description="Basic residues" evidence="1">
    <location>
        <begin position="54"/>
        <end position="64"/>
    </location>
</feature>
<reference evidence="2" key="1">
    <citation type="submission" date="2021-06" db="EMBL/GenBank/DDBJ databases">
        <authorList>
            <person name="Arsene-Ploetze F."/>
        </authorList>
    </citation>
    <scope>NUCLEOTIDE SEQUENCE</scope>
    <source>
        <strain evidence="2">SBRY1</strain>
    </source>
</reference>
<gene>
    <name evidence="2" type="ORF">SBRY_20663</name>
</gene>
<feature type="region of interest" description="Disordered" evidence="1">
    <location>
        <begin position="35"/>
        <end position="100"/>
    </location>
</feature>
<dbReference type="EMBL" id="CAJVAX010000012">
    <property type="protein sequence ID" value="CAG7630414.1"/>
    <property type="molecule type" value="Genomic_DNA"/>
</dbReference>
<comment type="caution">
    <text evidence="2">The sequence shown here is derived from an EMBL/GenBank/DDBJ whole genome shotgun (WGS) entry which is preliminary data.</text>
</comment>
<protein>
    <submittedName>
        <fullName evidence="2">Uncharacterized protein</fullName>
    </submittedName>
</protein>
<evidence type="ECO:0000313" key="3">
    <source>
        <dbReference type="Proteomes" id="UP001153328"/>
    </source>
</evidence>
<proteinExistence type="predicted"/>
<evidence type="ECO:0000256" key="1">
    <source>
        <dbReference type="SAM" id="MobiDB-lite"/>
    </source>
</evidence>
<accession>A0A9W4EDU5</accession>
<dbReference type="AlphaFoldDB" id="A0A9W4EDU5"/>
<sequence>MGGLSPKDEPLAVSLRLSPPGGLVAQFPAPLKTLTLCGRGTPQGRGELRDQSPTHRKMRGHRKWQSQQRAPGRGEAGIDSPSGVVGAWRWGPRCGPGSAA</sequence>
<dbReference type="Proteomes" id="UP001153328">
    <property type="component" value="Unassembled WGS sequence"/>
</dbReference>
<organism evidence="2 3">
    <name type="scientific">Actinacidiphila bryophytorum</name>
    <dbReference type="NCBI Taxonomy" id="1436133"/>
    <lineage>
        <taxon>Bacteria</taxon>
        <taxon>Bacillati</taxon>
        <taxon>Actinomycetota</taxon>
        <taxon>Actinomycetes</taxon>
        <taxon>Kitasatosporales</taxon>
        <taxon>Streptomycetaceae</taxon>
        <taxon>Actinacidiphila</taxon>
    </lineage>
</organism>
<name>A0A9W4EDU5_9ACTN</name>
<evidence type="ECO:0000313" key="2">
    <source>
        <dbReference type="EMBL" id="CAG7630414.1"/>
    </source>
</evidence>